<keyword evidence="1" id="KW-0808">Transferase</keyword>
<dbReference type="RefSeq" id="WP_183307412.1">
    <property type="nucleotide sequence ID" value="NZ_JACIEP010000008.1"/>
</dbReference>
<protein>
    <submittedName>
        <fullName evidence="1">SAM-dependent methyltransferase</fullName>
    </submittedName>
</protein>
<evidence type="ECO:0000313" key="2">
    <source>
        <dbReference type="Proteomes" id="UP000555103"/>
    </source>
</evidence>
<evidence type="ECO:0000313" key="1">
    <source>
        <dbReference type="EMBL" id="MBB4036510.1"/>
    </source>
</evidence>
<dbReference type="GO" id="GO:0008168">
    <property type="term" value="F:methyltransferase activity"/>
    <property type="evidence" value="ECO:0007669"/>
    <property type="project" value="UniProtKB-KW"/>
</dbReference>
<proteinExistence type="predicted"/>
<gene>
    <name evidence="1" type="ORF">GGR21_002416</name>
</gene>
<dbReference type="Pfam" id="PF13489">
    <property type="entry name" value="Methyltransf_23"/>
    <property type="match status" value="1"/>
</dbReference>
<comment type="caution">
    <text evidence="1">The sequence shown here is derived from an EMBL/GenBank/DDBJ whole genome shotgun (WGS) entry which is preliminary data.</text>
</comment>
<dbReference type="CDD" id="cd02440">
    <property type="entry name" value="AdoMet_MTases"/>
    <property type="match status" value="1"/>
</dbReference>
<dbReference type="SUPFAM" id="SSF53335">
    <property type="entry name" value="S-adenosyl-L-methionine-dependent methyltransferases"/>
    <property type="match status" value="1"/>
</dbReference>
<sequence>MSKTLNKIHTTICPVCGSVEIEHFLSCKDYLTTKEQFEICKCKVCSFAFTQDFPVESEIGRYYDAPEYVSHSDTHKGLINFLYHQVRKISLRSKARLVSKYAEIKKGMLLDIGSGTGYFMNKMKERKWIVTGVEISEDARKYAKQKFGIDSQASEYLYEIPCKTKDVITMWHVLEHLEHLNRVLEYIQGVLKDNGTLVVALPNKDSLDARHYGEFWAAYDVPRHLWHFSPADFEHLAKRRQFELIAVKPMYFDTFYISMLSEKNKGTFLGSLVGLVKGGFFFLRSIGKPDRVSSLVYILKKKQLNKI</sequence>
<dbReference type="EMBL" id="JACIEP010000008">
    <property type="protein sequence ID" value="MBB4036510.1"/>
    <property type="molecule type" value="Genomic_DNA"/>
</dbReference>
<organism evidence="1 2">
    <name type="scientific">Dysgonomonas hofstadii</name>
    <dbReference type="NCBI Taxonomy" id="637886"/>
    <lineage>
        <taxon>Bacteria</taxon>
        <taxon>Pseudomonadati</taxon>
        <taxon>Bacteroidota</taxon>
        <taxon>Bacteroidia</taxon>
        <taxon>Bacteroidales</taxon>
        <taxon>Dysgonomonadaceae</taxon>
        <taxon>Dysgonomonas</taxon>
    </lineage>
</organism>
<dbReference type="InterPro" id="IPR029063">
    <property type="entry name" value="SAM-dependent_MTases_sf"/>
</dbReference>
<accession>A0A840CKK3</accession>
<dbReference type="Gene3D" id="3.40.50.150">
    <property type="entry name" value="Vaccinia Virus protein VP39"/>
    <property type="match status" value="1"/>
</dbReference>
<dbReference type="AlphaFoldDB" id="A0A840CKK3"/>
<keyword evidence="2" id="KW-1185">Reference proteome</keyword>
<dbReference type="Proteomes" id="UP000555103">
    <property type="component" value="Unassembled WGS sequence"/>
</dbReference>
<reference evidence="1 2" key="1">
    <citation type="submission" date="2020-08" db="EMBL/GenBank/DDBJ databases">
        <title>Genomic Encyclopedia of Type Strains, Phase IV (KMG-IV): sequencing the most valuable type-strain genomes for metagenomic binning, comparative biology and taxonomic classification.</title>
        <authorList>
            <person name="Goeker M."/>
        </authorList>
    </citation>
    <scope>NUCLEOTIDE SEQUENCE [LARGE SCALE GENOMIC DNA]</scope>
    <source>
        <strain evidence="1 2">DSM 104969</strain>
    </source>
</reference>
<name>A0A840CKK3_9BACT</name>
<keyword evidence="1" id="KW-0489">Methyltransferase</keyword>
<dbReference type="PANTHER" id="PTHR43861">
    <property type="entry name" value="TRANS-ACONITATE 2-METHYLTRANSFERASE-RELATED"/>
    <property type="match status" value="1"/>
</dbReference>
<dbReference type="GO" id="GO:0032259">
    <property type="term" value="P:methylation"/>
    <property type="evidence" value="ECO:0007669"/>
    <property type="project" value="UniProtKB-KW"/>
</dbReference>
<dbReference type="PANTHER" id="PTHR43861:SF6">
    <property type="entry name" value="METHYLTRANSFERASE TYPE 11"/>
    <property type="match status" value="1"/>
</dbReference>